<keyword evidence="2" id="KW-1185">Reference proteome</keyword>
<name>A0ABD3J9S9_EUCGL</name>
<dbReference type="PANTHER" id="PTHR36346">
    <property type="entry name" value="EXPRESSED PROTEIN"/>
    <property type="match status" value="1"/>
</dbReference>
<gene>
    <name evidence="1" type="ORF">ACJRO7_034787</name>
</gene>
<evidence type="ECO:0000313" key="2">
    <source>
        <dbReference type="Proteomes" id="UP001634007"/>
    </source>
</evidence>
<accession>A0ABD3J9S9</accession>
<organism evidence="1 2">
    <name type="scientific">Eucalyptus globulus</name>
    <name type="common">Tasmanian blue gum</name>
    <dbReference type="NCBI Taxonomy" id="34317"/>
    <lineage>
        <taxon>Eukaryota</taxon>
        <taxon>Viridiplantae</taxon>
        <taxon>Streptophyta</taxon>
        <taxon>Embryophyta</taxon>
        <taxon>Tracheophyta</taxon>
        <taxon>Spermatophyta</taxon>
        <taxon>Magnoliopsida</taxon>
        <taxon>eudicotyledons</taxon>
        <taxon>Gunneridae</taxon>
        <taxon>Pentapetalae</taxon>
        <taxon>rosids</taxon>
        <taxon>malvids</taxon>
        <taxon>Myrtales</taxon>
        <taxon>Myrtaceae</taxon>
        <taxon>Myrtoideae</taxon>
        <taxon>Eucalypteae</taxon>
        <taxon>Eucalyptus</taxon>
    </lineage>
</organism>
<dbReference type="PANTHER" id="PTHR36346:SF2">
    <property type="entry name" value="EXPRESSED PROTEIN"/>
    <property type="match status" value="1"/>
</dbReference>
<protein>
    <submittedName>
        <fullName evidence="1">Uncharacterized protein</fullName>
    </submittedName>
</protein>
<dbReference type="EMBL" id="JBJKBG010000009">
    <property type="protein sequence ID" value="KAL3722468.1"/>
    <property type="molecule type" value="Genomic_DNA"/>
</dbReference>
<proteinExistence type="predicted"/>
<sequence>MSELVKIQTFDPIKNLCCFRSRSVPLFALKTSALVAMWESELVKLREKVWFKKLVLHKSKHEGEVANEGGEVEDKKDKVEGKGVHRETTLSEDTLCLIMDRFTPC</sequence>
<reference evidence="1 2" key="1">
    <citation type="submission" date="2024-11" db="EMBL/GenBank/DDBJ databases">
        <title>Chromosome-level genome assembly of Eucalyptus globulus Labill. provides insights into its genome evolution.</title>
        <authorList>
            <person name="Li X."/>
        </authorList>
    </citation>
    <scope>NUCLEOTIDE SEQUENCE [LARGE SCALE GENOMIC DNA]</scope>
    <source>
        <strain evidence="1">CL2024</strain>
        <tissue evidence="1">Fresh tender leaves</tissue>
    </source>
</reference>
<dbReference type="AlphaFoldDB" id="A0ABD3J9S9"/>
<evidence type="ECO:0000313" key="1">
    <source>
        <dbReference type="EMBL" id="KAL3722468.1"/>
    </source>
</evidence>
<dbReference type="Proteomes" id="UP001634007">
    <property type="component" value="Unassembled WGS sequence"/>
</dbReference>
<comment type="caution">
    <text evidence="1">The sequence shown here is derived from an EMBL/GenBank/DDBJ whole genome shotgun (WGS) entry which is preliminary data.</text>
</comment>